<dbReference type="Proteomes" id="UP000291613">
    <property type="component" value="Unassembled WGS sequence"/>
</dbReference>
<dbReference type="Gene3D" id="3.40.50.300">
    <property type="entry name" value="P-loop containing nucleotide triphosphate hydrolases"/>
    <property type="match status" value="1"/>
</dbReference>
<evidence type="ECO:0000256" key="5">
    <source>
        <dbReference type="ARBA" id="ARBA00022840"/>
    </source>
</evidence>
<dbReference type="PROSITE" id="PS50052">
    <property type="entry name" value="GUANYLATE_KINASE_2"/>
    <property type="match status" value="1"/>
</dbReference>
<dbReference type="InterPro" id="IPR008144">
    <property type="entry name" value="Guanylate_kin-like_dom"/>
</dbReference>
<dbReference type="SMART" id="SM00072">
    <property type="entry name" value="GuKc"/>
    <property type="match status" value="1"/>
</dbReference>
<dbReference type="InterPro" id="IPR008145">
    <property type="entry name" value="GK/Ca_channel_bsu"/>
</dbReference>
<dbReference type="EMBL" id="SIUB01000006">
    <property type="protein sequence ID" value="TBN51893.1"/>
    <property type="molecule type" value="Genomic_DNA"/>
</dbReference>
<dbReference type="GO" id="GO:0033863">
    <property type="term" value="F:ribose 1,5-bisphosphate phosphokinase activity"/>
    <property type="evidence" value="ECO:0007669"/>
    <property type="project" value="UniProtKB-UniRule"/>
</dbReference>
<dbReference type="SUPFAM" id="SSF52540">
    <property type="entry name" value="P-loop containing nucleoside triphosphate hydrolases"/>
    <property type="match status" value="1"/>
</dbReference>
<dbReference type="PANTHER" id="PTHR23117">
    <property type="entry name" value="GUANYLATE KINASE-RELATED"/>
    <property type="match status" value="1"/>
</dbReference>
<dbReference type="GO" id="GO:0005829">
    <property type="term" value="C:cytosol"/>
    <property type="evidence" value="ECO:0007669"/>
    <property type="project" value="TreeGrafter"/>
</dbReference>
<evidence type="ECO:0000313" key="8">
    <source>
        <dbReference type="EMBL" id="TBN51893.1"/>
    </source>
</evidence>
<sequence length="195" mass="21306">MSAEPSRNGRFVCVVGPSGAGKDTLINLARERLARDPRFVFVRRLITRPPYAGEDHEPISETQFEEAERRSALAISWRAHGLCYGVPDSVRTVVASGAVVVCNMSRAAIPDARRLFPTSLALVTAPPEILAERIAARGRESVADALARLRRKVQSPPDTAYDLVIENVTTPERGAADLEAFLRPLAGEHRGRRNG</sequence>
<dbReference type="EC" id="2.7.4.23" evidence="6"/>
<dbReference type="GO" id="GO:0006015">
    <property type="term" value="P:5-phosphoribose 1-diphosphate biosynthetic process"/>
    <property type="evidence" value="ECO:0007669"/>
    <property type="project" value="UniProtKB-UniRule"/>
</dbReference>
<evidence type="ECO:0000313" key="9">
    <source>
        <dbReference type="Proteomes" id="UP000291613"/>
    </source>
</evidence>
<comment type="catalytic activity">
    <reaction evidence="1 6">
        <text>alpha-D-ribose 1,5-bisphosphate + ATP = 5-phospho-alpha-D-ribose 1-diphosphate + ADP</text>
        <dbReference type="Rhea" id="RHEA:20109"/>
        <dbReference type="ChEBI" id="CHEBI:30616"/>
        <dbReference type="ChEBI" id="CHEBI:58017"/>
        <dbReference type="ChEBI" id="CHEBI:68688"/>
        <dbReference type="ChEBI" id="CHEBI:456216"/>
        <dbReference type="EC" id="2.7.4.23"/>
    </reaction>
</comment>
<dbReference type="Pfam" id="PF13238">
    <property type="entry name" value="AAA_18"/>
    <property type="match status" value="1"/>
</dbReference>
<proteinExistence type="inferred from homology"/>
<dbReference type="UniPathway" id="UPA00087">
    <property type="reaction ID" value="UER00175"/>
</dbReference>
<feature type="binding site" evidence="6">
    <location>
        <begin position="16"/>
        <end position="23"/>
    </location>
    <ligand>
        <name>ATP</name>
        <dbReference type="ChEBI" id="CHEBI:30616"/>
    </ligand>
</feature>
<dbReference type="OrthoDB" id="341217at2"/>
<comment type="caution">
    <text evidence="8">The sequence shown here is derived from an EMBL/GenBank/DDBJ whole genome shotgun (WGS) entry which is preliminary data.</text>
</comment>
<evidence type="ECO:0000256" key="6">
    <source>
        <dbReference type="HAMAP-Rule" id="MF_00836"/>
    </source>
</evidence>
<accession>A0A4Q9GIU4</accession>
<evidence type="ECO:0000256" key="1">
    <source>
        <dbReference type="ARBA" id="ARBA00000373"/>
    </source>
</evidence>
<protein>
    <recommendedName>
        <fullName evidence="6">Ribose 1,5-bisphosphate phosphokinase PhnN</fullName>
        <ecNumber evidence="6">2.7.4.23</ecNumber>
    </recommendedName>
    <alternativeName>
        <fullName evidence="6">Ribose 1,5-bisphosphokinase</fullName>
    </alternativeName>
</protein>
<dbReference type="NCBIfam" id="TIGR02322">
    <property type="entry name" value="phosphon_PhnN"/>
    <property type="match status" value="1"/>
</dbReference>
<feature type="domain" description="Guanylate kinase-like" evidence="7">
    <location>
        <begin position="9"/>
        <end position="183"/>
    </location>
</feature>
<keyword evidence="5 6" id="KW-0067">ATP-binding</keyword>
<reference evidence="8 9" key="1">
    <citation type="submission" date="2019-02" db="EMBL/GenBank/DDBJ databases">
        <title>Hansschlegelia quercus sp. nov., a novel methylotrophic bacterium from buds of oak (Quercus robur L.).</title>
        <authorList>
            <person name="Agafonova N.V."/>
            <person name="Kaparullina E.N."/>
            <person name="Grouzdev D.S."/>
            <person name="Doronina N.V."/>
        </authorList>
    </citation>
    <scope>NUCLEOTIDE SEQUENCE [LARGE SCALE GENOMIC DNA]</scope>
    <source>
        <strain evidence="8 9">Dub</strain>
    </source>
</reference>
<organism evidence="8 9">
    <name type="scientific">Hansschlegelia quercus</name>
    <dbReference type="NCBI Taxonomy" id="2528245"/>
    <lineage>
        <taxon>Bacteria</taxon>
        <taxon>Pseudomonadati</taxon>
        <taxon>Pseudomonadota</taxon>
        <taxon>Alphaproteobacteria</taxon>
        <taxon>Hyphomicrobiales</taxon>
        <taxon>Methylopilaceae</taxon>
        <taxon>Hansschlegelia</taxon>
    </lineage>
</organism>
<evidence type="ECO:0000256" key="2">
    <source>
        <dbReference type="ARBA" id="ARBA00005069"/>
    </source>
</evidence>
<comment type="pathway">
    <text evidence="2 6">Metabolic intermediate biosynthesis; 5-phospho-alpha-D-ribose 1-diphosphate biosynthesis; 5-phospho-alpha-D-ribose 1-diphosphate from D-ribose 5-phosphate (route II): step 3/3.</text>
</comment>
<evidence type="ECO:0000256" key="3">
    <source>
        <dbReference type="ARBA" id="ARBA00022679"/>
    </source>
</evidence>
<keyword evidence="3 6" id="KW-0808">Transferase</keyword>
<dbReference type="InterPro" id="IPR027417">
    <property type="entry name" value="P-loop_NTPase"/>
</dbReference>
<name>A0A4Q9GIU4_9HYPH</name>
<dbReference type="HAMAP" id="MF_00836">
    <property type="entry name" value="PhnN"/>
    <property type="match status" value="1"/>
</dbReference>
<dbReference type="InterPro" id="IPR012699">
    <property type="entry name" value="PhnN"/>
</dbReference>
<evidence type="ECO:0000259" key="7">
    <source>
        <dbReference type="PROSITE" id="PS50052"/>
    </source>
</evidence>
<keyword evidence="9" id="KW-1185">Reference proteome</keyword>
<dbReference type="GO" id="GO:0019634">
    <property type="term" value="P:organic phosphonate metabolic process"/>
    <property type="evidence" value="ECO:0007669"/>
    <property type="project" value="UniProtKB-UniRule"/>
</dbReference>
<comment type="similarity">
    <text evidence="6">Belongs to the ribose 1,5-bisphosphokinase family.</text>
</comment>
<comment type="function">
    <text evidence="6">Catalyzes the phosphorylation of ribose 1,5-bisphosphate to 5-phospho-D-ribosyl alpha-1-diphosphate (PRPP).</text>
</comment>
<keyword evidence="8" id="KW-0418">Kinase</keyword>
<gene>
    <name evidence="6 8" type="primary">phnN</name>
    <name evidence="8" type="ORF">EYR15_12860</name>
</gene>
<dbReference type="GO" id="GO:0005524">
    <property type="term" value="F:ATP binding"/>
    <property type="evidence" value="ECO:0007669"/>
    <property type="project" value="UniProtKB-KW"/>
</dbReference>
<evidence type="ECO:0000256" key="4">
    <source>
        <dbReference type="ARBA" id="ARBA00022741"/>
    </source>
</evidence>
<dbReference type="PANTHER" id="PTHR23117:SF8">
    <property type="entry name" value="RIBOSE 1,5-BISPHOSPHATE PHOSPHOKINASE PHNN"/>
    <property type="match status" value="1"/>
</dbReference>
<dbReference type="AlphaFoldDB" id="A0A4Q9GIU4"/>
<keyword evidence="4 6" id="KW-0547">Nucleotide-binding</keyword>